<feature type="chain" id="PRO_5018117773" description="Flagellar protein FliL" evidence="11">
    <location>
        <begin position="21"/>
        <end position="135"/>
    </location>
</feature>
<dbReference type="PANTHER" id="PTHR35091">
    <property type="entry name" value="FLAGELLAR PROTEIN FLIL"/>
    <property type="match status" value="1"/>
</dbReference>
<gene>
    <name evidence="12" type="ORF">EHS89_20735</name>
</gene>
<reference evidence="12 13" key="1">
    <citation type="submission" date="2018-11" db="EMBL/GenBank/DDBJ databases">
        <title>The draft genome sequence of Amphritea balenae JAMM 1525T.</title>
        <authorList>
            <person name="Fang Z."/>
            <person name="Zhang Y."/>
            <person name="Han X."/>
        </authorList>
    </citation>
    <scope>NUCLEOTIDE SEQUENCE [LARGE SCALE GENOMIC DNA]</scope>
    <source>
        <strain evidence="12 13">JAMM 1525</strain>
    </source>
</reference>
<dbReference type="OrthoDB" id="7063251at2"/>
<keyword evidence="12" id="KW-0969">Cilium</keyword>
<protein>
    <recommendedName>
        <fullName evidence="10">Flagellar protein FliL</fullName>
    </recommendedName>
</protein>
<comment type="caution">
    <text evidence="12">The sequence shown here is derived from an EMBL/GenBank/DDBJ whole genome shotgun (WGS) entry which is preliminary data.</text>
</comment>
<keyword evidence="6" id="KW-0812">Transmembrane</keyword>
<dbReference type="GO" id="GO:0005886">
    <property type="term" value="C:plasma membrane"/>
    <property type="evidence" value="ECO:0007669"/>
    <property type="project" value="UniProtKB-SubCell"/>
</dbReference>
<evidence type="ECO:0000256" key="3">
    <source>
        <dbReference type="ARBA" id="ARBA00008281"/>
    </source>
</evidence>
<dbReference type="Pfam" id="PF03748">
    <property type="entry name" value="FliL"/>
    <property type="match status" value="1"/>
</dbReference>
<keyword evidence="4" id="KW-1003">Cell membrane</keyword>
<evidence type="ECO:0000256" key="10">
    <source>
        <dbReference type="RuleBase" id="RU364125"/>
    </source>
</evidence>
<dbReference type="InterPro" id="IPR005503">
    <property type="entry name" value="FliL"/>
</dbReference>
<keyword evidence="8" id="KW-1133">Transmembrane helix</keyword>
<keyword evidence="12" id="KW-0966">Cell projection</keyword>
<accession>A0A3P1SI41</accession>
<organism evidence="12 13">
    <name type="scientific">Amphritea balenae</name>
    <dbReference type="NCBI Taxonomy" id="452629"/>
    <lineage>
        <taxon>Bacteria</taxon>
        <taxon>Pseudomonadati</taxon>
        <taxon>Pseudomonadota</taxon>
        <taxon>Gammaproteobacteria</taxon>
        <taxon>Oceanospirillales</taxon>
        <taxon>Oceanospirillaceae</taxon>
        <taxon>Amphritea</taxon>
    </lineage>
</organism>
<evidence type="ECO:0000256" key="4">
    <source>
        <dbReference type="ARBA" id="ARBA00022475"/>
    </source>
</evidence>
<comment type="subcellular location">
    <subcellularLocation>
        <location evidence="10">Cell inner membrane</location>
    </subcellularLocation>
    <subcellularLocation>
        <location evidence="2">Cell membrane</location>
        <topology evidence="2">Single-pass membrane protein</topology>
    </subcellularLocation>
</comment>
<evidence type="ECO:0000256" key="6">
    <source>
        <dbReference type="ARBA" id="ARBA00022692"/>
    </source>
</evidence>
<keyword evidence="13" id="KW-1185">Reference proteome</keyword>
<dbReference type="GO" id="GO:0006935">
    <property type="term" value="P:chemotaxis"/>
    <property type="evidence" value="ECO:0007669"/>
    <property type="project" value="UniProtKB-KW"/>
</dbReference>
<comment type="similarity">
    <text evidence="3 10">Belongs to the FliL family.</text>
</comment>
<evidence type="ECO:0000256" key="2">
    <source>
        <dbReference type="ARBA" id="ARBA00004162"/>
    </source>
</evidence>
<keyword evidence="5 10" id="KW-0145">Chemotaxis</keyword>
<dbReference type="RefSeq" id="WP_124928087.1">
    <property type="nucleotide sequence ID" value="NZ_BMOH01000009.1"/>
</dbReference>
<evidence type="ECO:0000313" key="12">
    <source>
        <dbReference type="EMBL" id="RRC96696.1"/>
    </source>
</evidence>
<dbReference type="Proteomes" id="UP000267535">
    <property type="component" value="Unassembled WGS sequence"/>
</dbReference>
<sequence>MLKRFLLVLFLGALLQPAWAADEDADAAADDYVNYIELKPFVSNFISPGKLRFLKCEITIQVTSPEAHHAVNYHKPEIRHELLMLLSSKGEDQLKTVDAQHVLGQEALEKVQKVLLAEEGEAFVADLFFTSFVIQ</sequence>
<keyword evidence="10" id="KW-0997">Cell inner membrane</keyword>
<dbReference type="EMBL" id="RQXV01000019">
    <property type="protein sequence ID" value="RRC96696.1"/>
    <property type="molecule type" value="Genomic_DNA"/>
</dbReference>
<keyword evidence="12" id="KW-0282">Flagellum</keyword>
<dbReference type="GO" id="GO:0009425">
    <property type="term" value="C:bacterial-type flagellum basal body"/>
    <property type="evidence" value="ECO:0007669"/>
    <property type="project" value="InterPro"/>
</dbReference>
<evidence type="ECO:0000256" key="8">
    <source>
        <dbReference type="ARBA" id="ARBA00022989"/>
    </source>
</evidence>
<evidence type="ECO:0000256" key="9">
    <source>
        <dbReference type="ARBA" id="ARBA00023136"/>
    </source>
</evidence>
<keyword evidence="7 10" id="KW-0283">Flagellar rotation</keyword>
<proteinExistence type="inferred from homology"/>
<name>A0A3P1SI41_9GAMM</name>
<dbReference type="PANTHER" id="PTHR35091:SF2">
    <property type="entry name" value="FLAGELLAR PROTEIN FLIL"/>
    <property type="match status" value="1"/>
</dbReference>
<comment type="function">
    <text evidence="1 10">Controls the rotational direction of flagella during chemotaxis.</text>
</comment>
<evidence type="ECO:0000256" key="7">
    <source>
        <dbReference type="ARBA" id="ARBA00022779"/>
    </source>
</evidence>
<evidence type="ECO:0000256" key="1">
    <source>
        <dbReference type="ARBA" id="ARBA00002254"/>
    </source>
</evidence>
<evidence type="ECO:0000313" key="13">
    <source>
        <dbReference type="Proteomes" id="UP000267535"/>
    </source>
</evidence>
<keyword evidence="11" id="KW-0732">Signal</keyword>
<dbReference type="GO" id="GO:0071978">
    <property type="term" value="P:bacterial-type flagellum-dependent swarming motility"/>
    <property type="evidence" value="ECO:0007669"/>
    <property type="project" value="TreeGrafter"/>
</dbReference>
<feature type="signal peptide" evidence="11">
    <location>
        <begin position="1"/>
        <end position="20"/>
    </location>
</feature>
<keyword evidence="9 10" id="KW-0472">Membrane</keyword>
<dbReference type="AlphaFoldDB" id="A0A3P1SI41"/>
<evidence type="ECO:0000256" key="5">
    <source>
        <dbReference type="ARBA" id="ARBA00022500"/>
    </source>
</evidence>
<evidence type="ECO:0000256" key="11">
    <source>
        <dbReference type="SAM" id="SignalP"/>
    </source>
</evidence>